<dbReference type="SMART" id="SM00382">
    <property type="entry name" value="AAA"/>
    <property type="match status" value="2"/>
</dbReference>
<organism evidence="6 7">
    <name type="scientific">Rhodococcus kronopolitis</name>
    <dbReference type="NCBI Taxonomy" id="1460226"/>
    <lineage>
        <taxon>Bacteria</taxon>
        <taxon>Bacillati</taxon>
        <taxon>Actinomycetota</taxon>
        <taxon>Actinomycetes</taxon>
        <taxon>Mycobacteriales</taxon>
        <taxon>Nocardiaceae</taxon>
        <taxon>Rhodococcus</taxon>
    </lineage>
</organism>
<dbReference type="PANTHER" id="PTHR43790">
    <property type="entry name" value="CARBOHYDRATE TRANSPORT ATP-BINDING PROTEIN MG119-RELATED"/>
    <property type="match status" value="1"/>
</dbReference>
<dbReference type="PANTHER" id="PTHR43790:SF9">
    <property type="entry name" value="GALACTOFURANOSE TRANSPORTER ATP-BINDING PROTEIN YTFR"/>
    <property type="match status" value="1"/>
</dbReference>
<dbReference type="PROSITE" id="PS00211">
    <property type="entry name" value="ABC_TRANSPORTER_1"/>
    <property type="match status" value="1"/>
</dbReference>
<dbReference type="CDD" id="cd03216">
    <property type="entry name" value="ABC_Carb_Monos_I"/>
    <property type="match status" value="1"/>
</dbReference>
<gene>
    <name evidence="6" type="ORF">ACFO6S_04110</name>
</gene>
<evidence type="ECO:0000256" key="3">
    <source>
        <dbReference type="ARBA" id="ARBA00022741"/>
    </source>
</evidence>
<dbReference type="Proteomes" id="UP001595914">
    <property type="component" value="Unassembled WGS sequence"/>
</dbReference>
<evidence type="ECO:0000313" key="6">
    <source>
        <dbReference type="EMBL" id="MFC4602866.1"/>
    </source>
</evidence>
<keyword evidence="4 6" id="KW-0067">ATP-binding</keyword>
<protein>
    <submittedName>
        <fullName evidence="6">Sugar ABC transporter ATP-binding protein</fullName>
    </submittedName>
</protein>
<evidence type="ECO:0000313" key="7">
    <source>
        <dbReference type="Proteomes" id="UP001595914"/>
    </source>
</evidence>
<proteinExistence type="predicted"/>
<evidence type="ECO:0000256" key="4">
    <source>
        <dbReference type="ARBA" id="ARBA00022840"/>
    </source>
</evidence>
<dbReference type="Gene3D" id="3.40.50.300">
    <property type="entry name" value="P-loop containing nucleotide triphosphate hydrolases"/>
    <property type="match status" value="2"/>
</dbReference>
<dbReference type="RefSeq" id="WP_378414406.1">
    <property type="nucleotide sequence ID" value="NZ_JBHSFO010000002.1"/>
</dbReference>
<dbReference type="InterPro" id="IPR050107">
    <property type="entry name" value="ABC_carbohydrate_import_ATPase"/>
</dbReference>
<comment type="caution">
    <text evidence="6">The sequence shown here is derived from an EMBL/GenBank/DDBJ whole genome shotgun (WGS) entry which is preliminary data.</text>
</comment>
<dbReference type="Pfam" id="PF00005">
    <property type="entry name" value="ABC_tran"/>
    <property type="match status" value="2"/>
</dbReference>
<dbReference type="PROSITE" id="PS50893">
    <property type="entry name" value="ABC_TRANSPORTER_2"/>
    <property type="match status" value="2"/>
</dbReference>
<feature type="domain" description="ABC transporter" evidence="5">
    <location>
        <begin position="16"/>
        <end position="251"/>
    </location>
</feature>
<dbReference type="GO" id="GO:0005524">
    <property type="term" value="F:ATP binding"/>
    <property type="evidence" value="ECO:0007669"/>
    <property type="project" value="UniProtKB-KW"/>
</dbReference>
<keyword evidence="1" id="KW-0813">Transport</keyword>
<dbReference type="EMBL" id="JBHSFO010000002">
    <property type="protein sequence ID" value="MFC4602866.1"/>
    <property type="molecule type" value="Genomic_DNA"/>
</dbReference>
<dbReference type="CDD" id="cd03215">
    <property type="entry name" value="ABC_Carb_Monos_II"/>
    <property type="match status" value="1"/>
</dbReference>
<accession>A0ABV9FQP7</accession>
<reference evidence="7" key="1">
    <citation type="journal article" date="2019" name="Int. J. Syst. Evol. Microbiol.">
        <title>The Global Catalogue of Microorganisms (GCM) 10K type strain sequencing project: providing services to taxonomists for standard genome sequencing and annotation.</title>
        <authorList>
            <consortium name="The Broad Institute Genomics Platform"/>
            <consortium name="The Broad Institute Genome Sequencing Center for Infectious Disease"/>
            <person name="Wu L."/>
            <person name="Ma J."/>
        </authorList>
    </citation>
    <scope>NUCLEOTIDE SEQUENCE [LARGE SCALE GENOMIC DNA]</scope>
    <source>
        <strain evidence="7">CCUG 54520</strain>
    </source>
</reference>
<keyword evidence="7" id="KW-1185">Reference proteome</keyword>
<dbReference type="InterPro" id="IPR003439">
    <property type="entry name" value="ABC_transporter-like_ATP-bd"/>
</dbReference>
<dbReference type="InterPro" id="IPR017871">
    <property type="entry name" value="ABC_transporter-like_CS"/>
</dbReference>
<evidence type="ECO:0000259" key="5">
    <source>
        <dbReference type="PROSITE" id="PS50893"/>
    </source>
</evidence>
<keyword evidence="3" id="KW-0547">Nucleotide-binding</keyword>
<dbReference type="InterPro" id="IPR027417">
    <property type="entry name" value="P-loop_NTPase"/>
</dbReference>
<sequence>MTGDSGVSAAAAPARLELVGVSKIYPGVKALDSVDFDLRGGEVHVLLGENGAGKSTMIKMMAGVHHPDTGEIRVDGNVVRLRGPGDAEDLGISTIHQEMALVPQMTVAENIFLGRPPRRFGLVDPRAMRRKAVELLERTGLDLDVDATVGDLGVAHRQMVEIAKALSIDTRFLIMDEPTAVLSRTEVGALFTIVRELTARGVGVVFISHLLGEVAEIGDRVTVLRDGAKVGEVPADTDTDELVRLMVGRSVEQQYPPRTNPIGDVVLEVRGLGRDGVYEDVSFTARAGEVVGIGGLVGAGRTDVVRAVFGADGYDRGEVLVAGQPIRRGDIVAAHVAGLALVPEDRGGQGLVLGASVEENLGLATLGERTRGGLVDLADQRERAQESVRRMGIRVHSLDQLAVTLSGGNQQKIVIGKWLMTRPRVLILDEPTRGIDVGARAEIYELINELTAEGTTVVVVSSDLSELLGLSDRVFVMADGRIRGELDRAQATQESVMALAVTEG</sequence>
<evidence type="ECO:0000256" key="2">
    <source>
        <dbReference type="ARBA" id="ARBA00022737"/>
    </source>
</evidence>
<keyword evidence="2" id="KW-0677">Repeat</keyword>
<evidence type="ECO:0000256" key="1">
    <source>
        <dbReference type="ARBA" id="ARBA00022448"/>
    </source>
</evidence>
<name>A0ABV9FQP7_9NOCA</name>
<feature type="domain" description="ABC transporter" evidence="5">
    <location>
        <begin position="260"/>
        <end position="504"/>
    </location>
</feature>
<dbReference type="InterPro" id="IPR003593">
    <property type="entry name" value="AAA+_ATPase"/>
</dbReference>
<dbReference type="SUPFAM" id="SSF52540">
    <property type="entry name" value="P-loop containing nucleoside triphosphate hydrolases"/>
    <property type="match status" value="2"/>
</dbReference>